<dbReference type="PANTHER" id="PTHR43232:SF2">
    <property type="entry name" value="MOLYBDENUM COFACTOR BIOSYNTHESIS PROTEIN B"/>
    <property type="match status" value="1"/>
</dbReference>
<evidence type="ECO:0000313" key="9">
    <source>
        <dbReference type="Proteomes" id="UP000748108"/>
    </source>
</evidence>
<dbReference type="GO" id="GO:0006777">
    <property type="term" value="P:Mo-molybdopterin cofactor biosynthetic process"/>
    <property type="evidence" value="ECO:0007669"/>
    <property type="project" value="UniProtKB-UniRule"/>
</dbReference>
<evidence type="ECO:0000259" key="7">
    <source>
        <dbReference type="SMART" id="SM00852"/>
    </source>
</evidence>
<accession>A0A947CXP6</accession>
<dbReference type="InterPro" id="IPR012245">
    <property type="entry name" value="MoaB"/>
</dbReference>
<sequence length="181" mass="19491">MRTERSLPHARFRLPHSRAGSVRIAVITVSDTRTPETDRSGARIRELAAARGFPVVSYAIVPDEPDRIDAALTAALDHPDVEAVVLSGGTGISARDTTVEVVSRRLEKELDGFGELFRMLSYHDIGSAAMLSRAIGGIAAGKPVFALPGSTKAVALGMEKLILPELPHLIGELRKHRQKTP</sequence>
<dbReference type="CDD" id="cd00886">
    <property type="entry name" value="MogA_MoaB"/>
    <property type="match status" value="1"/>
</dbReference>
<dbReference type="SMART" id="SM00852">
    <property type="entry name" value="MoCF_biosynth"/>
    <property type="match status" value="1"/>
</dbReference>
<dbReference type="EMBL" id="JAHHQF010000061">
    <property type="protein sequence ID" value="MBT9282553.1"/>
    <property type="molecule type" value="Genomic_DNA"/>
</dbReference>
<feature type="domain" description="MoaB/Mog" evidence="7">
    <location>
        <begin position="25"/>
        <end position="169"/>
    </location>
</feature>
<dbReference type="PIRSF" id="PIRSF006443">
    <property type="entry name" value="MoaB"/>
    <property type="match status" value="1"/>
</dbReference>
<evidence type="ECO:0000256" key="5">
    <source>
        <dbReference type="ARBA" id="ARBA00023150"/>
    </source>
</evidence>
<dbReference type="Gene3D" id="3.40.980.10">
    <property type="entry name" value="MoaB/Mog-like domain"/>
    <property type="match status" value="1"/>
</dbReference>
<comment type="function">
    <text evidence="1 6">May be involved in the biosynthesis of molybdopterin.</text>
</comment>
<protein>
    <recommendedName>
        <fullName evidence="4 6">Molybdenum cofactor biosynthesis protein B</fullName>
    </recommendedName>
</protein>
<reference evidence="8" key="1">
    <citation type="journal article" date="2021" name="Microbiology">
        <title>Metagenomic Analysis of the Microbial Community in the Underground Coal Fire Area (Kemerovo Region, Russia) Revealed Predominance of Thermophilic Members of the Phyla Deinococcus-thermus, Aquificae, and Firmicutes.</title>
        <authorList>
            <person name="Kadnikov V."/>
            <person name="Mardanov A.V."/>
            <person name="Beletsky A.V."/>
            <person name="Karnachuk O.V."/>
            <person name="Ravin N.V."/>
        </authorList>
    </citation>
    <scope>NUCLEOTIDE SEQUENCE</scope>
    <source>
        <strain evidence="8">RBS10-49</strain>
    </source>
</reference>
<evidence type="ECO:0000256" key="4">
    <source>
        <dbReference type="ARBA" id="ARBA00015262"/>
    </source>
</evidence>
<keyword evidence="5 6" id="KW-0501">Molybdenum cofactor biosynthesis</keyword>
<dbReference type="InterPro" id="IPR001453">
    <property type="entry name" value="MoaB/Mog_dom"/>
</dbReference>
<proteinExistence type="inferred from homology"/>
<comment type="caution">
    <text evidence="8">The sequence shown here is derived from an EMBL/GenBank/DDBJ whole genome shotgun (WGS) entry which is preliminary data.</text>
</comment>
<organism evidence="8 9">
    <name type="scientific">Hydrogenibacillus schlegelii</name>
    <name type="common">Bacillus schlegelii</name>
    <dbReference type="NCBI Taxonomy" id="1484"/>
    <lineage>
        <taxon>Bacteria</taxon>
        <taxon>Bacillati</taxon>
        <taxon>Bacillota</taxon>
        <taxon>Bacilli</taxon>
        <taxon>Bacillales</taxon>
        <taxon>Bacillales Family X. Incertae Sedis</taxon>
        <taxon>Hydrogenibacillus</taxon>
    </lineage>
</organism>
<dbReference type="PANTHER" id="PTHR43232">
    <property type="entry name" value="MOLYBDENUM COFACTOR BIOSYNTHESIS PROTEIN B"/>
    <property type="match status" value="1"/>
</dbReference>
<dbReference type="SUPFAM" id="SSF53218">
    <property type="entry name" value="Molybdenum cofactor biosynthesis proteins"/>
    <property type="match status" value="1"/>
</dbReference>
<dbReference type="Proteomes" id="UP000748108">
    <property type="component" value="Unassembled WGS sequence"/>
</dbReference>
<evidence type="ECO:0000256" key="6">
    <source>
        <dbReference type="PIRNR" id="PIRNR006443"/>
    </source>
</evidence>
<gene>
    <name evidence="8" type="ORF">KM312_07865</name>
</gene>
<dbReference type="FunFam" id="3.40.980.10:FF:000006">
    <property type="entry name" value="Molybdenum cofactor biosynthesis protein B"/>
    <property type="match status" value="1"/>
</dbReference>
<evidence type="ECO:0000256" key="2">
    <source>
        <dbReference type="ARBA" id="ARBA00005046"/>
    </source>
</evidence>
<evidence type="ECO:0000256" key="1">
    <source>
        <dbReference type="ARBA" id="ARBA00003487"/>
    </source>
</evidence>
<evidence type="ECO:0000313" key="8">
    <source>
        <dbReference type="EMBL" id="MBT9282553.1"/>
    </source>
</evidence>
<dbReference type="GO" id="GO:0005829">
    <property type="term" value="C:cytosol"/>
    <property type="evidence" value="ECO:0007669"/>
    <property type="project" value="TreeGrafter"/>
</dbReference>
<dbReference type="InterPro" id="IPR036425">
    <property type="entry name" value="MoaB/Mog-like_dom_sf"/>
</dbReference>
<dbReference type="NCBIfam" id="TIGR00177">
    <property type="entry name" value="molyb_syn"/>
    <property type="match status" value="1"/>
</dbReference>
<dbReference type="AlphaFoldDB" id="A0A947CXP6"/>
<name>A0A947CXP6_HYDSH</name>
<comment type="pathway">
    <text evidence="2 6">Cofactor biosynthesis; molybdopterin biosynthesis.</text>
</comment>
<evidence type="ECO:0000256" key="3">
    <source>
        <dbReference type="ARBA" id="ARBA00006112"/>
    </source>
</evidence>
<comment type="similarity">
    <text evidence="3 6">Belongs to the MoaB/Mog family.</text>
</comment>
<dbReference type="Pfam" id="PF00994">
    <property type="entry name" value="MoCF_biosynth"/>
    <property type="match status" value="1"/>
</dbReference>